<evidence type="ECO:0000313" key="2">
    <source>
        <dbReference type="Proteomes" id="UP000050761"/>
    </source>
</evidence>
<evidence type="ECO:0000313" key="3">
    <source>
        <dbReference type="WBParaSite" id="HPBE_0002724401-mRNA-1"/>
    </source>
</evidence>
<dbReference type="EMBL" id="UZAH01042673">
    <property type="protein sequence ID" value="VDP62208.1"/>
    <property type="molecule type" value="Genomic_DNA"/>
</dbReference>
<gene>
    <name evidence="1" type="ORF">HPBE_LOCUS27243</name>
</gene>
<dbReference type="WBParaSite" id="HPBE_0002724401-mRNA-1">
    <property type="protein sequence ID" value="HPBE_0002724401-mRNA-1"/>
    <property type="gene ID" value="HPBE_0002724401"/>
</dbReference>
<accession>A0A3P8FR81</accession>
<keyword evidence="2" id="KW-1185">Reference proteome</keyword>
<accession>A0A183GX24</accession>
<dbReference type="Proteomes" id="UP000050761">
    <property type="component" value="Unassembled WGS sequence"/>
</dbReference>
<dbReference type="AlphaFoldDB" id="A0A183GX24"/>
<evidence type="ECO:0000313" key="1">
    <source>
        <dbReference type="EMBL" id="VDP62208.1"/>
    </source>
</evidence>
<protein>
    <submittedName>
        <fullName evidence="3">DUF1758 domain-containing protein</fullName>
    </submittedName>
</protein>
<reference evidence="3" key="2">
    <citation type="submission" date="2019-09" db="UniProtKB">
        <authorList>
            <consortium name="WormBaseParasite"/>
        </authorList>
    </citation>
    <scope>IDENTIFICATION</scope>
</reference>
<name>A0A183GX24_HELPZ</name>
<proteinExistence type="predicted"/>
<organism evidence="2 3">
    <name type="scientific">Heligmosomoides polygyrus</name>
    <name type="common">Parasitic roundworm</name>
    <dbReference type="NCBI Taxonomy" id="6339"/>
    <lineage>
        <taxon>Eukaryota</taxon>
        <taxon>Metazoa</taxon>
        <taxon>Ecdysozoa</taxon>
        <taxon>Nematoda</taxon>
        <taxon>Chromadorea</taxon>
        <taxon>Rhabditida</taxon>
        <taxon>Rhabditina</taxon>
        <taxon>Rhabditomorpha</taxon>
        <taxon>Strongyloidea</taxon>
        <taxon>Heligmosomidae</taxon>
        <taxon>Heligmosomoides</taxon>
    </lineage>
</organism>
<sequence length="239" mass="27052">MEIRQKLHDLEFQTGSDFDLDQVMQKLDYIINSHENEIAVTPESAEAVIAIDIVRRDENILRQVQNAELVAAHRSKNAHVLDRDVTMSQLCYANLNASSLNQRNSHVSLMLIRCKTPHCDSDQLDEVVLLLYSGAQNSFITNSTVQRLGIKVSNPKPRSFVAFGGRIDTEVSGTVQLLLVDAIDETLEFELTTKDVITFEQIPPHLDEKDLEFIHDHGFQPPSCQGEPRTTMYNVHKQN</sequence>
<reference evidence="1 2" key="1">
    <citation type="submission" date="2018-11" db="EMBL/GenBank/DDBJ databases">
        <authorList>
            <consortium name="Pathogen Informatics"/>
        </authorList>
    </citation>
    <scope>NUCLEOTIDE SEQUENCE [LARGE SCALE GENOMIC DNA]</scope>
</reference>